<evidence type="ECO:0000256" key="1">
    <source>
        <dbReference type="SAM" id="Coils"/>
    </source>
</evidence>
<accession>A0A2U7UAX8</accession>
<feature type="region of interest" description="Disordered" evidence="2">
    <location>
        <begin position="1"/>
        <end position="35"/>
    </location>
</feature>
<evidence type="ECO:0000256" key="2">
    <source>
        <dbReference type="SAM" id="MobiDB-lite"/>
    </source>
</evidence>
<protein>
    <submittedName>
        <fullName evidence="3">Uncharacterized protein</fullName>
    </submittedName>
</protein>
<evidence type="ECO:0000313" key="3">
    <source>
        <dbReference type="EMBL" id="AVK75594.1"/>
    </source>
</evidence>
<organism evidence="3">
    <name type="scientific">Pandoravirus quercus</name>
    <dbReference type="NCBI Taxonomy" id="2107709"/>
    <lineage>
        <taxon>Viruses</taxon>
        <taxon>Pandoravirus</taxon>
    </lineage>
</organism>
<keyword evidence="1" id="KW-0175">Coiled coil</keyword>
<proteinExistence type="predicted"/>
<dbReference type="GeneID" id="36844735"/>
<feature type="compositionally biased region" description="Basic and acidic residues" evidence="2">
    <location>
        <begin position="1"/>
        <end position="17"/>
    </location>
</feature>
<dbReference type="RefSeq" id="YP_009483863.1">
    <property type="nucleotide sequence ID" value="NC_037667.1"/>
</dbReference>
<sequence length="496" mass="52800">MKRVRSVDDAEPMLRDVDDIDVDQEDEEEGVDQTGLKRQRIDQIDAPDGGGAVDASDRYERDIQTLDKRIERLQTGVANAEDMGEIVRLVAGHIESGTQAARRGGGFYPRLRKAYDGLWEALTWEAGAAAAVADAARTGRISGWPPTFADVQSVYAEMEPATADRHMAQIEAEAAVSLTGAGQTLGIALGQAVRRRAAAASLDPYAFSLVADAHILAQSLACMPANVYYVLRFYVNSQAWAMLVNLTPQPGHSPLVAAISIPNNARRVQYRTHVTAPAFALSPALQPLIHQVGSFLASLARSPPWENPVPLDAVSSLLLDPLPAGVAQIDALMLPVPSALALPSAVQYALTLIGPENADDVDDGALYGAEVDECHLALAIRLFAGQIDARLMGAAARRRARTSLVQGAAAAYTGPLNIDLDLAPRETLDPAAAYAWQRTCAAPALPDGRLPGSARLVEAAAVWGVDIDPLVAARRPELLCHQLALEASARLRAPVP</sequence>
<gene>
    <name evidence="3" type="ORF">pqer_cds_1172</name>
</gene>
<name>A0A2U7UAX8_9VIRU</name>
<reference evidence="3" key="1">
    <citation type="journal article" date="2018" name="Nat. Commun.">
        <title>Diversity and evolution of the emerging Pandoraviridae family.</title>
        <authorList>
            <person name="Legendre M."/>
            <person name="Fabre E."/>
            <person name="Poirot O."/>
            <person name="Jeudy S."/>
            <person name="Lartigue A."/>
            <person name="Alempic J.M."/>
            <person name="Beucher L."/>
            <person name="Philippe N."/>
            <person name="Bertaux L."/>
            <person name="Christo-Foroux E."/>
            <person name="Labadie K."/>
            <person name="Coute Y."/>
            <person name="Abergel C."/>
            <person name="Claverie J.M."/>
        </authorList>
    </citation>
    <scope>NUCLEOTIDE SEQUENCE [LARGE SCALE GENOMIC DNA]</scope>
    <source>
        <strain evidence="3">Quercus</strain>
    </source>
</reference>
<feature type="coiled-coil region" evidence="1">
    <location>
        <begin position="56"/>
        <end position="83"/>
    </location>
</feature>
<dbReference type="KEGG" id="vg:36844735"/>
<dbReference type="Proteomes" id="UP000248852">
    <property type="component" value="Segment"/>
</dbReference>
<feature type="compositionally biased region" description="Acidic residues" evidence="2">
    <location>
        <begin position="18"/>
        <end position="31"/>
    </location>
</feature>
<dbReference type="EMBL" id="MG011689">
    <property type="protein sequence ID" value="AVK75594.1"/>
    <property type="molecule type" value="Genomic_DNA"/>
</dbReference>